<protein>
    <recommendedName>
        <fullName evidence="4">GlcNAc-PI de-N-acetylase</fullName>
    </recommendedName>
</protein>
<organism evidence="2 3">
    <name type="scientific">Streptomyces globisporus C-1027</name>
    <dbReference type="NCBI Taxonomy" id="1172567"/>
    <lineage>
        <taxon>Bacteria</taxon>
        <taxon>Bacillati</taxon>
        <taxon>Actinomycetota</taxon>
        <taxon>Actinomycetes</taxon>
        <taxon>Kitasatosporales</taxon>
        <taxon>Streptomycetaceae</taxon>
        <taxon>Streptomyces</taxon>
    </lineage>
</organism>
<dbReference type="Proteomes" id="UP000064183">
    <property type="component" value="Chromosome"/>
</dbReference>
<evidence type="ECO:0000256" key="1">
    <source>
        <dbReference type="ARBA" id="ARBA00022833"/>
    </source>
</evidence>
<dbReference type="GO" id="GO:0016137">
    <property type="term" value="P:glycoside metabolic process"/>
    <property type="evidence" value="ECO:0007669"/>
    <property type="project" value="UniProtKB-ARBA"/>
</dbReference>
<evidence type="ECO:0008006" key="4">
    <source>
        <dbReference type="Google" id="ProtNLM"/>
    </source>
</evidence>
<dbReference type="GeneID" id="27781012"/>
<dbReference type="KEGG" id="sgb:WQO_01750"/>
<dbReference type="RefSeq" id="WP_010061662.1">
    <property type="nucleotide sequence ID" value="NZ_CP013738.1"/>
</dbReference>
<gene>
    <name evidence="2" type="ORF">WQO_01750</name>
</gene>
<accession>A0A0U3LRB9</accession>
<reference evidence="2 3" key="1">
    <citation type="journal article" date="2012" name="J. Bacteriol.">
        <title>Draft genome sequence of Streptomyces globisporus C-1027, which produces an antitumor antibiotic consisting of a nine-membered enediyne with a chromoprotein.</title>
        <authorList>
            <person name="Wang L."/>
            <person name="Wang S."/>
            <person name="He Q."/>
            <person name="Yu T."/>
            <person name="Li Q."/>
            <person name="Hong B."/>
        </authorList>
    </citation>
    <scope>NUCLEOTIDE SEQUENCE [LARGE SCALE GENOMIC DNA]</scope>
    <source>
        <strain evidence="2 3">C-1027</strain>
    </source>
</reference>
<dbReference type="AlphaFoldDB" id="A0A0U3LRB9"/>
<proteinExistence type="predicted"/>
<dbReference type="STRING" id="1172567.WQO_01750"/>
<dbReference type="EMBL" id="CP013738">
    <property type="protein sequence ID" value="ALU92195.1"/>
    <property type="molecule type" value="Genomic_DNA"/>
</dbReference>
<sequence>MSRRASSRQEAAALIDAAGTGEADWIAADLEEALPQVRAPHGPVVIVAAHPDDEVLGFGGTIATLLAAGVEVHTVCLTAGEASHGTGDPGAMARLAVRRRAELTSALRALGPLPDAIHAHLPDTGLDRHEETARTVIAEALTRTGATLCVAPWEGDLHSDHEAAGRAARRAGSDSGVTVWTYPIWMWHWARPGDQRVPWHRAGVLPVTGEALDRKKTALAHFISQLQPRGPQQPPVLPPVELVHHTRAFETVIL</sequence>
<evidence type="ECO:0000313" key="2">
    <source>
        <dbReference type="EMBL" id="ALU92195.1"/>
    </source>
</evidence>
<name>A0A0U3LRB9_STRGL</name>
<dbReference type="SUPFAM" id="SSF102588">
    <property type="entry name" value="LmbE-like"/>
    <property type="match status" value="1"/>
</dbReference>
<dbReference type="PANTHER" id="PTHR12993:SF29">
    <property type="entry name" value="BLR3841 PROTEIN"/>
    <property type="match status" value="1"/>
</dbReference>
<evidence type="ECO:0000313" key="3">
    <source>
        <dbReference type="Proteomes" id="UP000064183"/>
    </source>
</evidence>
<dbReference type="Pfam" id="PF02585">
    <property type="entry name" value="PIG-L"/>
    <property type="match status" value="1"/>
</dbReference>
<dbReference type="InterPro" id="IPR024078">
    <property type="entry name" value="LmbE-like_dom_sf"/>
</dbReference>
<dbReference type="InterPro" id="IPR003737">
    <property type="entry name" value="GlcNAc_PI_deacetylase-related"/>
</dbReference>
<dbReference type="PANTHER" id="PTHR12993">
    <property type="entry name" value="N-ACETYLGLUCOSAMINYL-PHOSPHATIDYLINOSITOL DE-N-ACETYLASE-RELATED"/>
    <property type="match status" value="1"/>
</dbReference>
<dbReference type="Gene3D" id="3.40.50.10320">
    <property type="entry name" value="LmbE-like"/>
    <property type="match status" value="1"/>
</dbReference>
<keyword evidence="1" id="KW-0862">Zinc</keyword>
<dbReference type="GO" id="GO:0016811">
    <property type="term" value="F:hydrolase activity, acting on carbon-nitrogen (but not peptide) bonds, in linear amides"/>
    <property type="evidence" value="ECO:0007669"/>
    <property type="project" value="TreeGrafter"/>
</dbReference>